<accession>A0A2I1HS53</accession>
<sequence>MDQCVSELVPSLNVTELKINVSGLDYIELGGRLEPTKDVIAINSNFTHKAFEGYEQFLTKSKGEKRCRRSTPDNPLRRRKRAGDGSTFNACIEFMIIADEFENTKVIRYFPRSGSIQVFGSLEPVDIFLHYLTKCSLPEFSSVELVGGSKPLLLNYRFAVNIGDNKFIDLTSLAHILESNNGIREKLPFPIKYIKHDAGDVHSKIAIVFTSKIRVHIWPKSGKVNMFGFKAELSAIMIYDFIQDIFRTMWNDLVRDSPSPDVKNNFEKN</sequence>
<proteinExistence type="predicted"/>
<evidence type="ECO:0000256" key="1">
    <source>
        <dbReference type="SAM" id="MobiDB-lite"/>
    </source>
</evidence>
<dbReference type="AlphaFoldDB" id="A0A2I1HS53"/>
<evidence type="ECO:0000313" key="4">
    <source>
        <dbReference type="EMBL" id="PKY61692.1"/>
    </source>
</evidence>
<dbReference type="EMBL" id="LLXI01004972">
    <property type="protein sequence ID" value="PKY61124.1"/>
    <property type="molecule type" value="Genomic_DNA"/>
</dbReference>
<reference evidence="4 5" key="1">
    <citation type="submission" date="2015-10" db="EMBL/GenBank/DDBJ databases">
        <title>Genome analyses suggest a sexual origin of heterokaryosis in a supposedly ancient asexual fungus.</title>
        <authorList>
            <person name="Ropars J."/>
            <person name="Sedzielewska K."/>
            <person name="Noel J."/>
            <person name="Charron P."/>
            <person name="Farinelli L."/>
            <person name="Marton T."/>
            <person name="Kruger M."/>
            <person name="Pelin A."/>
            <person name="Brachmann A."/>
            <person name="Corradi N."/>
        </authorList>
    </citation>
    <scope>NUCLEOTIDE SEQUENCE [LARGE SCALE GENOMIC DNA]</scope>
    <source>
        <strain evidence="4 5">A4</strain>
    </source>
</reference>
<evidence type="ECO:0000313" key="2">
    <source>
        <dbReference type="EMBL" id="PKY61124.1"/>
    </source>
</evidence>
<name>A0A2I1HS53_9GLOM</name>
<feature type="region of interest" description="Disordered" evidence="1">
    <location>
        <begin position="63"/>
        <end position="83"/>
    </location>
</feature>
<protein>
    <submittedName>
        <fullName evidence="4">Uncharacterized protein</fullName>
    </submittedName>
</protein>
<dbReference type="VEuPathDB" id="FungiDB:RhiirA1_447920"/>
<organism evidence="4 5">
    <name type="scientific">Rhizophagus irregularis</name>
    <dbReference type="NCBI Taxonomy" id="588596"/>
    <lineage>
        <taxon>Eukaryota</taxon>
        <taxon>Fungi</taxon>
        <taxon>Fungi incertae sedis</taxon>
        <taxon>Mucoromycota</taxon>
        <taxon>Glomeromycotina</taxon>
        <taxon>Glomeromycetes</taxon>
        <taxon>Glomerales</taxon>
        <taxon>Glomeraceae</taxon>
        <taxon>Rhizophagus</taxon>
    </lineage>
</organism>
<dbReference type="Proteomes" id="UP000234323">
    <property type="component" value="Unassembled WGS sequence"/>
</dbReference>
<keyword evidence="5" id="KW-1185">Reference proteome</keyword>
<gene>
    <name evidence="2" type="ORF">RhiirA4_485694</name>
    <name evidence="3" type="ORF">RhiirA4_485699</name>
    <name evidence="4" type="ORF">RhiirA4_487011</name>
</gene>
<dbReference type="EMBL" id="LLXI01004973">
    <property type="protein sequence ID" value="PKY61129.1"/>
    <property type="molecule type" value="Genomic_DNA"/>
</dbReference>
<dbReference type="EMBL" id="LLXI01005718">
    <property type="protein sequence ID" value="PKY61692.1"/>
    <property type="molecule type" value="Genomic_DNA"/>
</dbReference>
<comment type="caution">
    <text evidence="4">The sequence shown here is derived from an EMBL/GenBank/DDBJ whole genome shotgun (WGS) entry which is preliminary data.</text>
</comment>
<evidence type="ECO:0000313" key="3">
    <source>
        <dbReference type="EMBL" id="PKY61129.1"/>
    </source>
</evidence>
<evidence type="ECO:0000313" key="5">
    <source>
        <dbReference type="Proteomes" id="UP000234323"/>
    </source>
</evidence>